<dbReference type="EMBL" id="GBXM01040428">
    <property type="protein sequence ID" value="JAH68149.1"/>
    <property type="molecule type" value="Transcribed_RNA"/>
</dbReference>
<sequence>MLKSSLIPALRKQLNTPDKSETPVLSYIKCVNVHLNHRM</sequence>
<accession>A0A0E9UQK5</accession>
<dbReference type="AlphaFoldDB" id="A0A0E9UQK5"/>
<proteinExistence type="predicted"/>
<evidence type="ECO:0000313" key="1">
    <source>
        <dbReference type="EMBL" id="JAH68149.1"/>
    </source>
</evidence>
<organism evidence="1">
    <name type="scientific">Anguilla anguilla</name>
    <name type="common">European freshwater eel</name>
    <name type="synonym">Muraena anguilla</name>
    <dbReference type="NCBI Taxonomy" id="7936"/>
    <lineage>
        <taxon>Eukaryota</taxon>
        <taxon>Metazoa</taxon>
        <taxon>Chordata</taxon>
        <taxon>Craniata</taxon>
        <taxon>Vertebrata</taxon>
        <taxon>Euteleostomi</taxon>
        <taxon>Actinopterygii</taxon>
        <taxon>Neopterygii</taxon>
        <taxon>Teleostei</taxon>
        <taxon>Anguilliformes</taxon>
        <taxon>Anguillidae</taxon>
        <taxon>Anguilla</taxon>
    </lineage>
</organism>
<name>A0A0E9UQK5_ANGAN</name>
<protein>
    <submittedName>
        <fullName evidence="1">Uncharacterized protein</fullName>
    </submittedName>
</protein>
<reference evidence="1" key="2">
    <citation type="journal article" date="2015" name="Fish Shellfish Immunol.">
        <title>Early steps in the European eel (Anguilla anguilla)-Vibrio vulnificus interaction in the gills: Role of the RtxA13 toxin.</title>
        <authorList>
            <person name="Callol A."/>
            <person name="Pajuelo D."/>
            <person name="Ebbesson L."/>
            <person name="Teles M."/>
            <person name="MacKenzie S."/>
            <person name="Amaro C."/>
        </authorList>
    </citation>
    <scope>NUCLEOTIDE SEQUENCE</scope>
</reference>
<reference evidence="1" key="1">
    <citation type="submission" date="2014-11" db="EMBL/GenBank/DDBJ databases">
        <authorList>
            <person name="Amaro Gonzalez C."/>
        </authorList>
    </citation>
    <scope>NUCLEOTIDE SEQUENCE</scope>
</reference>